<protein>
    <recommendedName>
        <fullName evidence="3">Methyltransferase FkbM domain-containing protein</fullName>
    </recommendedName>
</protein>
<dbReference type="PANTHER" id="PTHR32026:SF10">
    <property type="entry name" value="METHYLTRANSFERASE-LIKE PROTEIN 24-RELATED"/>
    <property type="match status" value="1"/>
</dbReference>
<name>A0AAW0YEW6_CHEQU</name>
<sequence>ARPVNILKVDIEDDEWRVFQSLSQDPIMDIIGQVAIEIHAEELNKLAPEQRLPYVRHRYDILRALEARGFTKVAYWDNKISETFTAASGAAYKTSGEIHYVNSNWYNSSFKENLTKMGVRMR</sequence>
<organism evidence="1 2">
    <name type="scientific">Cherax quadricarinatus</name>
    <name type="common">Australian red claw crayfish</name>
    <dbReference type="NCBI Taxonomy" id="27406"/>
    <lineage>
        <taxon>Eukaryota</taxon>
        <taxon>Metazoa</taxon>
        <taxon>Ecdysozoa</taxon>
        <taxon>Arthropoda</taxon>
        <taxon>Crustacea</taxon>
        <taxon>Multicrustacea</taxon>
        <taxon>Malacostraca</taxon>
        <taxon>Eumalacostraca</taxon>
        <taxon>Eucarida</taxon>
        <taxon>Decapoda</taxon>
        <taxon>Pleocyemata</taxon>
        <taxon>Astacidea</taxon>
        <taxon>Parastacoidea</taxon>
        <taxon>Parastacidae</taxon>
        <taxon>Cherax</taxon>
    </lineage>
</organism>
<gene>
    <name evidence="1" type="ORF">OTU49_015293</name>
</gene>
<keyword evidence="2" id="KW-1185">Reference proteome</keyword>
<dbReference type="AlphaFoldDB" id="A0AAW0YEW6"/>
<accession>A0AAW0YEW6</accession>
<evidence type="ECO:0000313" key="1">
    <source>
        <dbReference type="EMBL" id="KAK8750192.1"/>
    </source>
</evidence>
<evidence type="ECO:0008006" key="3">
    <source>
        <dbReference type="Google" id="ProtNLM"/>
    </source>
</evidence>
<feature type="non-terminal residue" evidence="1">
    <location>
        <position position="1"/>
    </location>
</feature>
<dbReference type="EMBL" id="JARKIK010000008">
    <property type="protein sequence ID" value="KAK8750192.1"/>
    <property type="molecule type" value="Genomic_DNA"/>
</dbReference>
<dbReference type="InterPro" id="IPR026913">
    <property type="entry name" value="METTL24"/>
</dbReference>
<dbReference type="PANTHER" id="PTHR32026">
    <property type="entry name" value="METHYLTRANSFERASE-LIKE PROTEIN 24"/>
    <property type="match status" value="1"/>
</dbReference>
<evidence type="ECO:0000313" key="2">
    <source>
        <dbReference type="Proteomes" id="UP001445076"/>
    </source>
</evidence>
<reference evidence="1 2" key="1">
    <citation type="journal article" date="2024" name="BMC Genomics">
        <title>Genome assembly of redclaw crayfish (Cherax quadricarinatus) provides insights into its immune adaptation and hypoxia tolerance.</title>
        <authorList>
            <person name="Liu Z."/>
            <person name="Zheng J."/>
            <person name="Li H."/>
            <person name="Fang K."/>
            <person name="Wang S."/>
            <person name="He J."/>
            <person name="Zhou D."/>
            <person name="Weng S."/>
            <person name="Chi M."/>
            <person name="Gu Z."/>
            <person name="He J."/>
            <person name="Li F."/>
            <person name="Wang M."/>
        </authorList>
    </citation>
    <scope>NUCLEOTIDE SEQUENCE [LARGE SCALE GENOMIC DNA]</scope>
    <source>
        <strain evidence="1">ZL_2023a</strain>
    </source>
</reference>
<proteinExistence type="predicted"/>
<comment type="caution">
    <text evidence="1">The sequence shown here is derived from an EMBL/GenBank/DDBJ whole genome shotgun (WGS) entry which is preliminary data.</text>
</comment>
<dbReference type="Proteomes" id="UP001445076">
    <property type="component" value="Unassembled WGS sequence"/>
</dbReference>